<name>A0AAN7UPS0_9PEZI</name>
<keyword evidence="2" id="KW-1185">Reference proteome</keyword>
<dbReference type="Proteomes" id="UP001305414">
    <property type="component" value="Unassembled WGS sequence"/>
</dbReference>
<reference evidence="1 2" key="1">
    <citation type="submission" date="2023-10" db="EMBL/GenBank/DDBJ databases">
        <title>Draft genome sequence of Xylaria bambusicola isolate GMP-LS, the root and basal stem rot pathogen of sugarcane in Indonesia.</title>
        <authorList>
            <person name="Selvaraj P."/>
            <person name="Muralishankar V."/>
            <person name="Muruganantham S."/>
            <person name="Sp S."/>
            <person name="Haryani S."/>
            <person name="Lau K.J.X."/>
            <person name="Naqvi N.I."/>
        </authorList>
    </citation>
    <scope>NUCLEOTIDE SEQUENCE [LARGE SCALE GENOMIC DNA]</scope>
    <source>
        <strain evidence="1">GMP-LS</strain>
    </source>
</reference>
<dbReference type="EMBL" id="JAWHQM010000011">
    <property type="protein sequence ID" value="KAK5629291.1"/>
    <property type="molecule type" value="Genomic_DNA"/>
</dbReference>
<organism evidence="1 2">
    <name type="scientific">Xylaria bambusicola</name>
    <dbReference type="NCBI Taxonomy" id="326684"/>
    <lineage>
        <taxon>Eukaryota</taxon>
        <taxon>Fungi</taxon>
        <taxon>Dikarya</taxon>
        <taxon>Ascomycota</taxon>
        <taxon>Pezizomycotina</taxon>
        <taxon>Sordariomycetes</taxon>
        <taxon>Xylariomycetidae</taxon>
        <taxon>Xylariales</taxon>
        <taxon>Xylariaceae</taxon>
        <taxon>Xylaria</taxon>
    </lineage>
</organism>
<sequence>MVQESDALAVGDLSDDVEGIALHPMPHVDGNALLAHLRETSREDVGALIDVGLVRDQRCHRIRALKLSARARMALDGTIREEIPATGCHPDVVP</sequence>
<protein>
    <submittedName>
        <fullName evidence="1">Uncharacterized protein</fullName>
    </submittedName>
</protein>
<proteinExistence type="predicted"/>
<gene>
    <name evidence="1" type="ORF">RRF57_005006</name>
</gene>
<accession>A0AAN7UPS0</accession>
<evidence type="ECO:0000313" key="2">
    <source>
        <dbReference type="Proteomes" id="UP001305414"/>
    </source>
</evidence>
<dbReference type="AlphaFoldDB" id="A0AAN7UPS0"/>
<evidence type="ECO:0000313" key="1">
    <source>
        <dbReference type="EMBL" id="KAK5629291.1"/>
    </source>
</evidence>
<comment type="caution">
    <text evidence="1">The sequence shown here is derived from an EMBL/GenBank/DDBJ whole genome shotgun (WGS) entry which is preliminary data.</text>
</comment>